<dbReference type="Gene3D" id="3.30.40.10">
    <property type="entry name" value="Zinc/RING finger domain, C3HC4 (zinc finger)"/>
    <property type="match status" value="1"/>
</dbReference>
<evidence type="ECO:0000256" key="4">
    <source>
        <dbReference type="ARBA" id="ARBA00022786"/>
    </source>
</evidence>
<proteinExistence type="predicted"/>
<comment type="pathway">
    <text evidence="2 5">Protein modification; protein ubiquitination.</text>
</comment>
<dbReference type="FunFam" id="3.30.40.10:FF:000442">
    <property type="entry name" value="RING-type E3 ubiquitin transferase"/>
    <property type="match status" value="1"/>
</dbReference>
<evidence type="ECO:0000256" key="2">
    <source>
        <dbReference type="ARBA" id="ARBA00004906"/>
    </source>
</evidence>
<dbReference type="PROSITE" id="PS51698">
    <property type="entry name" value="U_BOX"/>
    <property type="match status" value="1"/>
</dbReference>
<dbReference type="AlphaFoldDB" id="A0A8J5FHA0"/>
<protein>
    <recommendedName>
        <fullName evidence="5 6">U-box domain-containing protein</fullName>
        <ecNumber evidence="5">2.3.2.27</ecNumber>
    </recommendedName>
    <alternativeName>
        <fullName evidence="5">RING-type E3 ubiquitin transferase PUB</fullName>
    </alternativeName>
</protein>
<feature type="domain" description="U-box" evidence="6">
    <location>
        <begin position="226"/>
        <end position="304"/>
    </location>
</feature>
<dbReference type="Pfam" id="PF04564">
    <property type="entry name" value="U-box"/>
    <property type="match status" value="1"/>
</dbReference>
<dbReference type="Pfam" id="PF25598">
    <property type="entry name" value="ARM_PUB"/>
    <property type="match status" value="1"/>
</dbReference>
<dbReference type="SUPFAM" id="SSF57850">
    <property type="entry name" value="RING/U-box"/>
    <property type="match status" value="1"/>
</dbReference>
<dbReference type="GO" id="GO:0061630">
    <property type="term" value="F:ubiquitin protein ligase activity"/>
    <property type="evidence" value="ECO:0007669"/>
    <property type="project" value="UniProtKB-UniRule"/>
</dbReference>
<dbReference type="SMART" id="SM00504">
    <property type="entry name" value="Ubox"/>
    <property type="match status" value="1"/>
</dbReference>
<gene>
    <name evidence="7" type="ORF">ZIOFF_055951</name>
</gene>
<name>A0A8J5FHA0_ZINOF</name>
<dbReference type="InterPro" id="IPR003613">
    <property type="entry name" value="Ubox_domain"/>
</dbReference>
<dbReference type="CDD" id="cd16664">
    <property type="entry name" value="RING-Ubox_PUB"/>
    <property type="match status" value="1"/>
</dbReference>
<comment type="function">
    <text evidence="5">Functions as an E3 ubiquitin ligase.</text>
</comment>
<dbReference type="InterPro" id="IPR058678">
    <property type="entry name" value="ARM_PUB"/>
</dbReference>
<comment type="caution">
    <text evidence="7">The sequence shown here is derived from an EMBL/GenBank/DDBJ whole genome shotgun (WGS) entry which is preliminary data.</text>
</comment>
<dbReference type="SUPFAM" id="SSF48371">
    <property type="entry name" value="ARM repeat"/>
    <property type="match status" value="1"/>
</dbReference>
<dbReference type="EMBL" id="JACMSC010000015">
    <property type="protein sequence ID" value="KAG6487365.1"/>
    <property type="molecule type" value="Genomic_DNA"/>
</dbReference>
<comment type="catalytic activity">
    <reaction evidence="1 5">
        <text>S-ubiquitinyl-[E2 ubiquitin-conjugating enzyme]-L-cysteine + [acceptor protein]-L-lysine = [E2 ubiquitin-conjugating enzyme]-L-cysteine + N(6)-ubiquitinyl-[acceptor protein]-L-lysine.</text>
        <dbReference type="EC" id="2.3.2.27"/>
    </reaction>
</comment>
<dbReference type="EC" id="2.3.2.27" evidence="5"/>
<dbReference type="PANTHER" id="PTHR22849">
    <property type="entry name" value="WDSAM1 PROTEIN"/>
    <property type="match status" value="1"/>
</dbReference>
<dbReference type="PANTHER" id="PTHR22849:SF128">
    <property type="entry name" value="U-BOX DOMAIN-CONTAINING PROTEIN"/>
    <property type="match status" value="1"/>
</dbReference>
<reference evidence="7 8" key="1">
    <citation type="submission" date="2020-08" db="EMBL/GenBank/DDBJ databases">
        <title>Plant Genome Project.</title>
        <authorList>
            <person name="Zhang R.-G."/>
        </authorList>
    </citation>
    <scope>NUCLEOTIDE SEQUENCE [LARGE SCALE GENOMIC DNA]</scope>
    <source>
        <tissue evidence="7">Rhizome</tissue>
    </source>
</reference>
<evidence type="ECO:0000313" key="7">
    <source>
        <dbReference type="EMBL" id="KAG6487365.1"/>
    </source>
</evidence>
<dbReference type="InterPro" id="IPR013083">
    <property type="entry name" value="Znf_RING/FYVE/PHD"/>
</dbReference>
<evidence type="ECO:0000256" key="3">
    <source>
        <dbReference type="ARBA" id="ARBA00022679"/>
    </source>
</evidence>
<evidence type="ECO:0000313" key="8">
    <source>
        <dbReference type="Proteomes" id="UP000734854"/>
    </source>
</evidence>
<dbReference type="InterPro" id="IPR045210">
    <property type="entry name" value="RING-Ubox_PUB"/>
</dbReference>
<evidence type="ECO:0000256" key="1">
    <source>
        <dbReference type="ARBA" id="ARBA00000900"/>
    </source>
</evidence>
<dbReference type="UniPathway" id="UPA00143"/>
<keyword evidence="8" id="KW-1185">Reference proteome</keyword>
<dbReference type="GO" id="GO:0016567">
    <property type="term" value="P:protein ubiquitination"/>
    <property type="evidence" value="ECO:0007669"/>
    <property type="project" value="UniProtKB-UniRule"/>
</dbReference>
<organism evidence="7 8">
    <name type="scientific">Zingiber officinale</name>
    <name type="common">Ginger</name>
    <name type="synonym">Amomum zingiber</name>
    <dbReference type="NCBI Taxonomy" id="94328"/>
    <lineage>
        <taxon>Eukaryota</taxon>
        <taxon>Viridiplantae</taxon>
        <taxon>Streptophyta</taxon>
        <taxon>Embryophyta</taxon>
        <taxon>Tracheophyta</taxon>
        <taxon>Spermatophyta</taxon>
        <taxon>Magnoliopsida</taxon>
        <taxon>Liliopsida</taxon>
        <taxon>Zingiberales</taxon>
        <taxon>Zingiberaceae</taxon>
        <taxon>Zingiber</taxon>
    </lineage>
</organism>
<keyword evidence="4 5" id="KW-0833">Ubl conjugation pathway</keyword>
<evidence type="ECO:0000256" key="5">
    <source>
        <dbReference type="RuleBase" id="RU369093"/>
    </source>
</evidence>
<keyword evidence="3 5" id="KW-0808">Transferase</keyword>
<sequence>MKPAVAPLQIGRNLRPEDMMSPEFESLMRGTSGEPRIRVLTLGTTNNGKESMRSNDRCPSIVSLSQRFSPRWSPRPDAGGREPPEGLLFGSLALVHPLTVRNHRHPSPIFSVPASETLQPISHYAQALRRHVSAWVGSGQEQGGFKSEFLTRALVCDPPQSPPLCSITSATSCLIRLISVGFSESTLMALAVRDPTTGGDDEDDVLVWSAMENERGQKMDDSSSIEVPRLFLCPISLEIMRDPVTAATGMTYDRRSIERWLLVDGRSTCPVTQLQLPPDAAASLTPNHTLRRLIQSWSAAAGEAVDRIPTPRAPVDRTEVAGFIRDLSVRQRRVDVIRKVVDLAGESESNRRCMAGAGVPAKMAEILMDTSKIDGEEVSLALDALYVLRVPPEEWKPVVDGAGNRLIDTVVRILMHGCDEVKSTATLILKSIVEAANRGTLEQLSPLFFQSVLCSIRDDVGGGRISSSSTPHAALKILSHVTPWGRNRVKIVEAGGVWASVELELAAAEGDERRRRTELNLALLRQLCECAEGRAELVRHAAGIAVVAKRVLRVSPAANEQGVAILCAVGRCLAMEERVVREMLAVGAVAKLCLVLQANCSTGVKEKARRVLRLHSAAWKDSPCVQSYLSI</sequence>
<dbReference type="InterPro" id="IPR016024">
    <property type="entry name" value="ARM-type_fold"/>
</dbReference>
<dbReference type="InterPro" id="IPR045185">
    <property type="entry name" value="PUB22/23/24-like"/>
</dbReference>
<evidence type="ECO:0000259" key="6">
    <source>
        <dbReference type="PROSITE" id="PS51698"/>
    </source>
</evidence>
<accession>A0A8J5FHA0</accession>
<dbReference type="Proteomes" id="UP000734854">
    <property type="component" value="Unassembled WGS sequence"/>
</dbReference>